<comment type="subunit">
    <text evidence="15">Associates with FEM1B.</text>
</comment>
<evidence type="ECO:0000256" key="18">
    <source>
        <dbReference type="RuleBase" id="RU003465"/>
    </source>
</evidence>
<dbReference type="SMART" id="SM00331">
    <property type="entry name" value="PP2C_SIG"/>
    <property type="match status" value="1"/>
</dbReference>
<dbReference type="AlphaFoldDB" id="A0AAV6H699"/>
<evidence type="ECO:0000256" key="2">
    <source>
        <dbReference type="ARBA" id="ARBA00001946"/>
    </source>
</evidence>
<evidence type="ECO:0000256" key="6">
    <source>
        <dbReference type="ARBA" id="ARBA00022703"/>
    </source>
</evidence>
<evidence type="ECO:0000313" key="20">
    <source>
        <dbReference type="EMBL" id="KAG5281122.1"/>
    </source>
</evidence>
<dbReference type="GO" id="GO:0005829">
    <property type="term" value="C:cytosol"/>
    <property type="evidence" value="ECO:0007669"/>
    <property type="project" value="TreeGrafter"/>
</dbReference>
<organism evidence="20 21">
    <name type="scientific">Alosa alosa</name>
    <name type="common">allis shad</name>
    <dbReference type="NCBI Taxonomy" id="278164"/>
    <lineage>
        <taxon>Eukaryota</taxon>
        <taxon>Metazoa</taxon>
        <taxon>Chordata</taxon>
        <taxon>Craniata</taxon>
        <taxon>Vertebrata</taxon>
        <taxon>Euteleostomi</taxon>
        <taxon>Actinopterygii</taxon>
        <taxon>Neopterygii</taxon>
        <taxon>Teleostei</taxon>
        <taxon>Clupei</taxon>
        <taxon>Clupeiformes</taxon>
        <taxon>Clupeoidei</taxon>
        <taxon>Clupeidae</taxon>
        <taxon>Alosa</taxon>
    </lineage>
</organism>
<dbReference type="InterPro" id="IPR001932">
    <property type="entry name" value="PPM-type_phosphatase-like_dom"/>
</dbReference>
<dbReference type="GO" id="GO:0004722">
    <property type="term" value="F:protein serine/threonine phosphatase activity"/>
    <property type="evidence" value="ECO:0007669"/>
    <property type="project" value="UniProtKB-EC"/>
</dbReference>
<comment type="catalytic activity">
    <reaction evidence="13">
        <text>O-phospho-L-threonyl-[protein] + H2O = L-threonyl-[protein] + phosphate</text>
        <dbReference type="Rhea" id="RHEA:47004"/>
        <dbReference type="Rhea" id="RHEA-COMP:11060"/>
        <dbReference type="Rhea" id="RHEA-COMP:11605"/>
        <dbReference type="ChEBI" id="CHEBI:15377"/>
        <dbReference type="ChEBI" id="CHEBI:30013"/>
        <dbReference type="ChEBI" id="CHEBI:43474"/>
        <dbReference type="ChEBI" id="CHEBI:61977"/>
        <dbReference type="EC" id="3.1.3.16"/>
    </reaction>
</comment>
<comment type="caution">
    <text evidence="20">The sequence shown here is derived from an EMBL/GenBank/DDBJ whole genome shotgun (WGS) entry which is preliminary data.</text>
</comment>
<dbReference type="InterPro" id="IPR000222">
    <property type="entry name" value="PP2C_BS"/>
</dbReference>
<dbReference type="GO" id="GO:0035556">
    <property type="term" value="P:intracellular signal transduction"/>
    <property type="evidence" value="ECO:0007669"/>
    <property type="project" value="UniProtKB-ARBA"/>
</dbReference>
<dbReference type="Pfam" id="PF00481">
    <property type="entry name" value="PP2C"/>
    <property type="match status" value="1"/>
</dbReference>
<dbReference type="Gene3D" id="3.60.40.10">
    <property type="entry name" value="PPM-type phosphatase domain"/>
    <property type="match status" value="1"/>
</dbReference>
<accession>A0AAV6H699</accession>
<keyword evidence="9" id="KW-0460">Magnesium</keyword>
<keyword evidence="11" id="KW-0464">Manganese</keyword>
<evidence type="ECO:0000259" key="19">
    <source>
        <dbReference type="PROSITE" id="PS51746"/>
    </source>
</evidence>
<evidence type="ECO:0000256" key="10">
    <source>
        <dbReference type="ARBA" id="ARBA00022912"/>
    </source>
</evidence>
<keyword evidence="7" id="KW-0479">Metal-binding</keyword>
<evidence type="ECO:0000256" key="3">
    <source>
        <dbReference type="ARBA" id="ARBA00006702"/>
    </source>
</evidence>
<dbReference type="GO" id="GO:0006915">
    <property type="term" value="P:apoptotic process"/>
    <property type="evidence" value="ECO:0007669"/>
    <property type="project" value="UniProtKB-KW"/>
</dbReference>
<dbReference type="SUPFAM" id="SSF81606">
    <property type="entry name" value="PP2C-like"/>
    <property type="match status" value="1"/>
</dbReference>
<reference evidence="20" key="1">
    <citation type="submission" date="2020-10" db="EMBL/GenBank/DDBJ databases">
        <title>Chromosome-scale genome assembly of the Allis shad, Alosa alosa.</title>
        <authorList>
            <person name="Margot Z."/>
            <person name="Christophe K."/>
            <person name="Cabau C."/>
            <person name="Louis A."/>
            <person name="Berthelot C."/>
            <person name="Parey E."/>
            <person name="Roest Crollius H."/>
            <person name="Montfort J."/>
            <person name="Robinson-Rechavi M."/>
            <person name="Bucao C."/>
            <person name="Bouchez O."/>
            <person name="Gislard M."/>
            <person name="Lluch J."/>
            <person name="Milhes M."/>
            <person name="Lampietro C."/>
            <person name="Lopez Roques C."/>
            <person name="Donnadieu C."/>
            <person name="Braasch I."/>
            <person name="Desvignes T."/>
            <person name="Postlethwait J."/>
            <person name="Bobe J."/>
            <person name="Guiguen Y."/>
        </authorList>
    </citation>
    <scope>NUCLEOTIDE SEQUENCE</scope>
    <source>
        <strain evidence="20">M-15738</strain>
        <tissue evidence="20">Blood</tissue>
    </source>
</reference>
<proteinExistence type="inferred from homology"/>
<feature type="domain" description="PPM-type phosphatase" evidence="19">
    <location>
        <begin position="142"/>
        <end position="401"/>
    </location>
</feature>
<evidence type="ECO:0000256" key="14">
    <source>
        <dbReference type="ARBA" id="ARBA00056926"/>
    </source>
</evidence>
<dbReference type="PANTHER" id="PTHR13832">
    <property type="entry name" value="PROTEIN PHOSPHATASE 2C"/>
    <property type="match status" value="1"/>
</dbReference>
<name>A0AAV6H699_9TELE</name>
<comment type="cofactor">
    <cofactor evidence="2">
        <name>Mg(2+)</name>
        <dbReference type="ChEBI" id="CHEBI:18420"/>
    </cofactor>
</comment>
<comment type="similarity">
    <text evidence="3 18">Belongs to the PP2C family.</text>
</comment>
<dbReference type="PROSITE" id="PS51746">
    <property type="entry name" value="PPM_2"/>
    <property type="match status" value="1"/>
</dbReference>
<evidence type="ECO:0000313" key="21">
    <source>
        <dbReference type="Proteomes" id="UP000823561"/>
    </source>
</evidence>
<dbReference type="InterPro" id="IPR036457">
    <property type="entry name" value="PPM-type-like_dom_sf"/>
</dbReference>
<evidence type="ECO:0000256" key="9">
    <source>
        <dbReference type="ARBA" id="ARBA00022842"/>
    </source>
</evidence>
<comment type="cofactor">
    <cofactor evidence="1">
        <name>Mn(2+)</name>
        <dbReference type="ChEBI" id="CHEBI:29035"/>
    </cofactor>
</comment>
<protein>
    <recommendedName>
        <fullName evidence="16">Protein phosphatase 1F</fullName>
        <ecNumber evidence="4">3.1.3.16</ecNumber>
    </recommendedName>
    <alternativeName>
        <fullName evidence="17">Ca(2+)/calmodulin-dependent protein kinase phosphatase</fullName>
    </alternativeName>
</protein>
<evidence type="ECO:0000256" key="15">
    <source>
        <dbReference type="ARBA" id="ARBA00062034"/>
    </source>
</evidence>
<evidence type="ECO:0000256" key="16">
    <source>
        <dbReference type="ARBA" id="ARBA00070217"/>
    </source>
</evidence>
<keyword evidence="8 18" id="KW-0378">Hydrolase</keyword>
<dbReference type="EMBL" id="JADWDJ010000005">
    <property type="protein sequence ID" value="KAG5281122.1"/>
    <property type="molecule type" value="Genomic_DNA"/>
</dbReference>
<keyword evidence="21" id="KW-1185">Reference proteome</keyword>
<dbReference type="FunFam" id="3.60.40.10:FF:000032">
    <property type="entry name" value="Protein phosphatase, Mg2+/Mn2+-dependent, 1F"/>
    <property type="match status" value="1"/>
</dbReference>
<dbReference type="GO" id="GO:0005634">
    <property type="term" value="C:nucleus"/>
    <property type="evidence" value="ECO:0007669"/>
    <property type="project" value="TreeGrafter"/>
</dbReference>
<dbReference type="PROSITE" id="PS01032">
    <property type="entry name" value="PPM_1"/>
    <property type="match status" value="1"/>
</dbReference>
<evidence type="ECO:0000256" key="17">
    <source>
        <dbReference type="ARBA" id="ARBA00078783"/>
    </source>
</evidence>
<comment type="catalytic activity">
    <reaction evidence="12">
        <text>O-phospho-L-seryl-[protein] + H2O = L-seryl-[protein] + phosphate</text>
        <dbReference type="Rhea" id="RHEA:20629"/>
        <dbReference type="Rhea" id="RHEA-COMP:9863"/>
        <dbReference type="Rhea" id="RHEA-COMP:11604"/>
        <dbReference type="ChEBI" id="CHEBI:15377"/>
        <dbReference type="ChEBI" id="CHEBI:29999"/>
        <dbReference type="ChEBI" id="CHEBI:43474"/>
        <dbReference type="ChEBI" id="CHEBI:83421"/>
        <dbReference type="EC" id="3.1.3.16"/>
    </reaction>
</comment>
<gene>
    <name evidence="20" type="ORF">AALO_G00067670</name>
</gene>
<keyword evidence="5" id="KW-0597">Phosphoprotein</keyword>
<evidence type="ECO:0000256" key="1">
    <source>
        <dbReference type="ARBA" id="ARBA00001936"/>
    </source>
</evidence>
<dbReference type="PANTHER" id="PTHR13832:SF233">
    <property type="entry name" value="PROTEIN PHOSPHATASE 1F"/>
    <property type="match status" value="1"/>
</dbReference>
<evidence type="ECO:0000256" key="7">
    <source>
        <dbReference type="ARBA" id="ARBA00022723"/>
    </source>
</evidence>
<keyword evidence="10 18" id="KW-0904">Protein phosphatase</keyword>
<dbReference type="EC" id="3.1.3.16" evidence="4"/>
<evidence type="ECO:0000256" key="13">
    <source>
        <dbReference type="ARBA" id="ARBA00048336"/>
    </source>
</evidence>
<evidence type="ECO:0000256" key="8">
    <source>
        <dbReference type="ARBA" id="ARBA00022801"/>
    </source>
</evidence>
<keyword evidence="6" id="KW-0053">Apoptosis</keyword>
<dbReference type="SMART" id="SM00332">
    <property type="entry name" value="PP2Cc"/>
    <property type="match status" value="1"/>
</dbReference>
<evidence type="ECO:0000256" key="5">
    <source>
        <dbReference type="ARBA" id="ARBA00022553"/>
    </source>
</evidence>
<sequence length="426" mass="46634">MMGNVEPAVARSFLEKFLEEFPEPFSPDNPPPVNPLSRKISHKEIRGESLDLGLRLLAARDTPLSLSVALCEAAVCELMRSDLTPFQLPKDAEQQQEEDGPPTALLESEGLQHLFLNKLRDVAASWSQQLPTPQGPSKRFNRCSVHAIRNTRRKMEDRHVTIADFNQLFGIQDAVDRQYYAVFDGHGGVDAATFAATHLHVVLSQQEDLVKDPAAAFKSAFTQVDDMFKVKAKRERLRSGSTGLAVLLAGGSLHVSWLGDSQAMLVRQGEPVTLMDPHKPEREDEKQRIESLGGCIAFMGCWRVNGTYAVSRAIGDFDQKPYVSNMADSSSTKLTGNEDYVLLACDGFFDVVRPAEVPGMVLEALREAEGRGGCEEVAQRLVAQAKAAGSSDNITVMVVFLREPGQLLLEDQSDLGEAAAAAPTQD</sequence>
<dbReference type="GO" id="GO:0046872">
    <property type="term" value="F:metal ion binding"/>
    <property type="evidence" value="ECO:0007669"/>
    <property type="project" value="UniProtKB-KW"/>
</dbReference>
<comment type="function">
    <text evidence="14">Dephosphorylates and concomitantly deactivates CaM-kinase II activated upon autophosphorylation, and CaM-kinases IV and I activated upon phosphorylation by CaM-kinase kinase. Promotes apoptosis.</text>
</comment>
<evidence type="ECO:0000256" key="4">
    <source>
        <dbReference type="ARBA" id="ARBA00013081"/>
    </source>
</evidence>
<dbReference type="CDD" id="cd00143">
    <property type="entry name" value="PP2Cc"/>
    <property type="match status" value="1"/>
</dbReference>
<evidence type="ECO:0000256" key="11">
    <source>
        <dbReference type="ARBA" id="ARBA00023211"/>
    </source>
</evidence>
<evidence type="ECO:0000256" key="12">
    <source>
        <dbReference type="ARBA" id="ARBA00047761"/>
    </source>
</evidence>
<dbReference type="InterPro" id="IPR015655">
    <property type="entry name" value="PP2C"/>
</dbReference>
<dbReference type="Proteomes" id="UP000823561">
    <property type="component" value="Chromosome 5"/>
</dbReference>